<keyword evidence="1" id="KW-0472">Membrane</keyword>
<comment type="caution">
    <text evidence="2">The sequence shown here is derived from an EMBL/GenBank/DDBJ whole genome shotgun (WGS) entry which is preliminary data.</text>
</comment>
<organism evidence="2 3">
    <name type="scientific">Candidatus Wallbacteria bacterium HGW-Wallbacteria-1</name>
    <dbReference type="NCBI Taxonomy" id="2013854"/>
    <lineage>
        <taxon>Bacteria</taxon>
        <taxon>Candidatus Walliibacteriota</taxon>
    </lineage>
</organism>
<evidence type="ECO:0000313" key="2">
    <source>
        <dbReference type="EMBL" id="PKK89299.1"/>
    </source>
</evidence>
<evidence type="ECO:0000313" key="3">
    <source>
        <dbReference type="Proteomes" id="UP000233256"/>
    </source>
</evidence>
<evidence type="ECO:0000256" key="1">
    <source>
        <dbReference type="SAM" id="Phobius"/>
    </source>
</evidence>
<protein>
    <submittedName>
        <fullName evidence="2">Uncharacterized protein</fullName>
    </submittedName>
</protein>
<dbReference type="Proteomes" id="UP000233256">
    <property type="component" value="Unassembled WGS sequence"/>
</dbReference>
<reference evidence="2 3" key="1">
    <citation type="journal article" date="2017" name="ISME J.">
        <title>Potential for microbial H2 and metal transformations associated with novel bacteria and archaea in deep terrestrial subsurface sediments.</title>
        <authorList>
            <person name="Hernsdorf A.W."/>
            <person name="Amano Y."/>
            <person name="Miyakawa K."/>
            <person name="Ise K."/>
            <person name="Suzuki Y."/>
            <person name="Anantharaman K."/>
            <person name="Probst A."/>
            <person name="Burstein D."/>
            <person name="Thomas B.C."/>
            <person name="Banfield J.F."/>
        </authorList>
    </citation>
    <scope>NUCLEOTIDE SEQUENCE [LARGE SCALE GENOMIC DNA]</scope>
    <source>
        <strain evidence="2">HGW-Wallbacteria-1</strain>
    </source>
</reference>
<accession>A0A2N1PLU3</accession>
<sequence length="174" mass="19955">MGKKTYLRGISMDYVVIVSAVACFLTGIYFWHRNSMPSEEVLNRVFDGIKTVQVQALKNVIPLENADQLTGFDEKKMSEQTMCVDGMIRFIYTVEEHSDGYLHTVSSQLVKPRSRKYQVQCMLFVMITLNSQLERAGLNPETVKFDISESEMGTQYIEMLLSPQQNSEFEKMLA</sequence>
<feature type="transmembrane region" description="Helical" evidence="1">
    <location>
        <begin position="12"/>
        <end position="31"/>
    </location>
</feature>
<name>A0A2N1PLU3_9BACT</name>
<dbReference type="EMBL" id="PGXC01000021">
    <property type="protein sequence ID" value="PKK89299.1"/>
    <property type="molecule type" value="Genomic_DNA"/>
</dbReference>
<dbReference type="AlphaFoldDB" id="A0A2N1PLU3"/>
<gene>
    <name evidence="2" type="ORF">CVV64_15025</name>
</gene>
<keyword evidence="1" id="KW-0812">Transmembrane</keyword>
<proteinExistence type="predicted"/>
<keyword evidence="1" id="KW-1133">Transmembrane helix</keyword>